<evidence type="ECO:0000256" key="3">
    <source>
        <dbReference type="ARBA" id="ARBA00022630"/>
    </source>
</evidence>
<dbReference type="PROSITE" id="PS01136">
    <property type="entry name" value="UPF0034"/>
    <property type="match status" value="1"/>
</dbReference>
<keyword evidence="2" id="KW-0820">tRNA-binding</keyword>
<keyword evidence="3" id="KW-0285">Flavoprotein</keyword>
<name>A0A7S3GBB3_9EUKA</name>
<dbReference type="Gene3D" id="3.20.20.70">
    <property type="entry name" value="Aldolase class I"/>
    <property type="match status" value="2"/>
</dbReference>
<dbReference type="GO" id="GO:0017150">
    <property type="term" value="F:tRNA dihydrouridine synthase activity"/>
    <property type="evidence" value="ECO:0007669"/>
    <property type="project" value="InterPro"/>
</dbReference>
<keyword evidence="5" id="KW-0819">tRNA processing</keyword>
<sequence length="507" mass="55484">MAACRTPRLYLAPMMNRTTTFFRSLVRILSPSPSTVLYTQMFAANAIIRMKEMDETSEGGSGGSSLLSSVLSSHIQFEPRQHPVVVQLGGSDAEQMAAAAKLCERYGYTDGVNINCGCPSPKVAGKGRVGAALMLDPAKVKDVVEAVRESISGEVSVKCRIGVDDADSYAHLAHFIETVSSSGCVGRFDVHARKAWLNGLSPSQNRAIPPLKYEVVGQYVQPILMRVDGSVPPLLFSFPLLLLSTAYTFTCTPPCTPTPTHTCIHTVAHICTCISEHNAPPSYLPPLLHFAVLHVCACYLLSSQHGWTGQLARDFPSLSFSINGGIDSHEKARQLVEAYRIDGVMVGRDFWKRPAYWRATASSGSPADTRTLAHIIEEYAAEAHRILLSSPRIPTSVAVMAVANVWGGVVHGTVWNSKRFKAALEEGRRRVGREEAAVLAEAQRRKEKRGLLTAEEEAEVQDRVREGRAEGVRQIVLDALDRVPIEVQQVRMCDLPSLDLRGRREGK</sequence>
<dbReference type="Pfam" id="PF01207">
    <property type="entry name" value="Dus"/>
    <property type="match status" value="2"/>
</dbReference>
<evidence type="ECO:0000256" key="8">
    <source>
        <dbReference type="ARBA" id="ARBA00023002"/>
    </source>
</evidence>
<dbReference type="EMBL" id="HBIB01028161">
    <property type="protein sequence ID" value="CAE0256075.1"/>
    <property type="molecule type" value="Transcribed_RNA"/>
</dbReference>
<dbReference type="InterPro" id="IPR018517">
    <property type="entry name" value="tRNA_hU_synthase_CS"/>
</dbReference>
<dbReference type="GO" id="GO:0050660">
    <property type="term" value="F:flavin adenine dinucleotide binding"/>
    <property type="evidence" value="ECO:0007669"/>
    <property type="project" value="InterPro"/>
</dbReference>
<feature type="domain" description="DUS-like FMN-binding" evidence="9">
    <location>
        <begin position="11"/>
        <end position="219"/>
    </location>
</feature>
<protein>
    <recommendedName>
        <fullName evidence="9">DUS-like FMN-binding domain-containing protein</fullName>
    </recommendedName>
</protein>
<dbReference type="SUPFAM" id="SSF51395">
    <property type="entry name" value="FMN-linked oxidoreductases"/>
    <property type="match status" value="2"/>
</dbReference>
<organism evidence="10">
    <name type="scientific">Palpitomonas bilix</name>
    <dbReference type="NCBI Taxonomy" id="652834"/>
    <lineage>
        <taxon>Eukaryota</taxon>
        <taxon>Eukaryota incertae sedis</taxon>
    </lineage>
</organism>
<evidence type="ECO:0000256" key="7">
    <source>
        <dbReference type="ARBA" id="ARBA00022884"/>
    </source>
</evidence>
<gene>
    <name evidence="10" type="ORF">PBIL07802_LOCUS18329</name>
</gene>
<evidence type="ECO:0000256" key="1">
    <source>
        <dbReference type="ARBA" id="ARBA00001917"/>
    </source>
</evidence>
<dbReference type="AlphaFoldDB" id="A0A7S3GBB3"/>
<keyword evidence="7" id="KW-0694">RNA-binding</keyword>
<keyword evidence="6" id="KW-0521">NADP</keyword>
<reference evidence="10" key="1">
    <citation type="submission" date="2021-01" db="EMBL/GenBank/DDBJ databases">
        <authorList>
            <person name="Corre E."/>
            <person name="Pelletier E."/>
            <person name="Niang G."/>
            <person name="Scheremetjew M."/>
            <person name="Finn R."/>
            <person name="Kale V."/>
            <person name="Holt S."/>
            <person name="Cochrane G."/>
            <person name="Meng A."/>
            <person name="Brown T."/>
            <person name="Cohen L."/>
        </authorList>
    </citation>
    <scope>NUCLEOTIDE SEQUENCE</scope>
    <source>
        <strain evidence="10">NIES-2562</strain>
    </source>
</reference>
<evidence type="ECO:0000256" key="6">
    <source>
        <dbReference type="ARBA" id="ARBA00022857"/>
    </source>
</evidence>
<dbReference type="CDD" id="cd02801">
    <property type="entry name" value="DUS_like_FMN"/>
    <property type="match status" value="1"/>
</dbReference>
<feature type="domain" description="DUS-like FMN-binding" evidence="9">
    <location>
        <begin position="310"/>
        <end position="371"/>
    </location>
</feature>
<dbReference type="InterPro" id="IPR035587">
    <property type="entry name" value="DUS-like_FMN-bd"/>
</dbReference>
<accession>A0A7S3GBB3</accession>
<dbReference type="InterPro" id="IPR004653">
    <property type="entry name" value="DusA"/>
</dbReference>
<evidence type="ECO:0000256" key="4">
    <source>
        <dbReference type="ARBA" id="ARBA00022643"/>
    </source>
</evidence>
<dbReference type="GO" id="GO:0000049">
    <property type="term" value="F:tRNA binding"/>
    <property type="evidence" value="ECO:0007669"/>
    <property type="project" value="UniProtKB-KW"/>
</dbReference>
<keyword evidence="4" id="KW-0288">FMN</keyword>
<evidence type="ECO:0000313" key="10">
    <source>
        <dbReference type="EMBL" id="CAE0256075.1"/>
    </source>
</evidence>
<evidence type="ECO:0000259" key="9">
    <source>
        <dbReference type="Pfam" id="PF01207"/>
    </source>
</evidence>
<comment type="cofactor">
    <cofactor evidence="1">
        <name>FMN</name>
        <dbReference type="ChEBI" id="CHEBI:58210"/>
    </cofactor>
</comment>
<proteinExistence type="predicted"/>
<dbReference type="InterPro" id="IPR013785">
    <property type="entry name" value="Aldolase_TIM"/>
</dbReference>
<evidence type="ECO:0000256" key="5">
    <source>
        <dbReference type="ARBA" id="ARBA00022694"/>
    </source>
</evidence>
<dbReference type="PANTHER" id="PTHR42907:SF1">
    <property type="entry name" value="FMN-LINKED OXIDOREDUCTASES SUPERFAMILY PROTEIN"/>
    <property type="match status" value="1"/>
</dbReference>
<dbReference type="PANTHER" id="PTHR42907">
    <property type="entry name" value="FMN-LINKED OXIDOREDUCTASES SUPERFAMILY PROTEIN"/>
    <property type="match status" value="1"/>
</dbReference>
<evidence type="ECO:0000256" key="2">
    <source>
        <dbReference type="ARBA" id="ARBA00022555"/>
    </source>
</evidence>
<keyword evidence="8" id="KW-0560">Oxidoreductase</keyword>